<accession>X1QGK4</accession>
<evidence type="ECO:0000313" key="1">
    <source>
        <dbReference type="EMBL" id="GAI50150.1"/>
    </source>
</evidence>
<dbReference type="EMBL" id="BARV01040033">
    <property type="protein sequence ID" value="GAI50150.1"/>
    <property type="molecule type" value="Genomic_DNA"/>
</dbReference>
<sequence length="46" mass="4967">MGVGVQHIAMRLYLLSPLSIISKTEGAVKYALGAQIKQALFTDDFA</sequence>
<comment type="caution">
    <text evidence="1">The sequence shown here is derived from an EMBL/GenBank/DDBJ whole genome shotgun (WGS) entry which is preliminary data.</text>
</comment>
<proteinExistence type="predicted"/>
<reference evidence="1" key="1">
    <citation type="journal article" date="2014" name="Front. Microbiol.">
        <title>High frequency of phylogenetically diverse reductive dehalogenase-homologous genes in deep subseafloor sedimentary metagenomes.</title>
        <authorList>
            <person name="Kawai M."/>
            <person name="Futagami T."/>
            <person name="Toyoda A."/>
            <person name="Takaki Y."/>
            <person name="Nishi S."/>
            <person name="Hori S."/>
            <person name="Arai W."/>
            <person name="Tsubouchi T."/>
            <person name="Morono Y."/>
            <person name="Uchiyama I."/>
            <person name="Ito T."/>
            <person name="Fujiyama A."/>
            <person name="Inagaki F."/>
            <person name="Takami H."/>
        </authorList>
    </citation>
    <scope>NUCLEOTIDE SEQUENCE</scope>
    <source>
        <strain evidence="1">Expedition CK06-06</strain>
    </source>
</reference>
<organism evidence="1">
    <name type="scientific">marine sediment metagenome</name>
    <dbReference type="NCBI Taxonomy" id="412755"/>
    <lineage>
        <taxon>unclassified sequences</taxon>
        <taxon>metagenomes</taxon>
        <taxon>ecological metagenomes</taxon>
    </lineage>
</organism>
<name>X1QGK4_9ZZZZ</name>
<protein>
    <submittedName>
        <fullName evidence="1">Uncharacterized protein</fullName>
    </submittedName>
</protein>
<gene>
    <name evidence="1" type="ORF">S06H3_61148</name>
</gene>
<dbReference type="AlphaFoldDB" id="X1QGK4"/>